<dbReference type="PANTHER" id="PTHR43439">
    <property type="entry name" value="PHENYLACETATE-COENZYME A LIGASE"/>
    <property type="match status" value="1"/>
</dbReference>
<dbReference type="InterPro" id="IPR011880">
    <property type="entry name" value="PA_CoA_ligase"/>
</dbReference>
<evidence type="ECO:0000256" key="1">
    <source>
        <dbReference type="ARBA" id="ARBA00011245"/>
    </source>
</evidence>
<comment type="function">
    <text evidence="10">Catalyzes the activation of phenylacetic acid (PA) to phenylacetyl-CoA (PA-CoA).</text>
</comment>
<dbReference type="InterPro" id="IPR042099">
    <property type="entry name" value="ANL_N_sf"/>
</dbReference>
<dbReference type="FunFam" id="3.30.300.30:FF:000019">
    <property type="entry name" value="Phenylacetate-coenzyme A ligase"/>
    <property type="match status" value="1"/>
</dbReference>
<dbReference type="Proteomes" id="UP000184603">
    <property type="component" value="Unassembled WGS sequence"/>
</dbReference>
<dbReference type="SUPFAM" id="SSF56801">
    <property type="entry name" value="Acetyl-CoA synthetase-like"/>
    <property type="match status" value="1"/>
</dbReference>
<dbReference type="EC" id="6.2.1.30" evidence="7 10"/>
<dbReference type="EMBL" id="FRFE01000029">
    <property type="protein sequence ID" value="SHO51833.1"/>
    <property type="molecule type" value="Genomic_DNA"/>
</dbReference>
<comment type="similarity">
    <text evidence="6 10">Belongs to the phenylacetyl-CoA ligase family.</text>
</comment>
<dbReference type="GO" id="GO:0047475">
    <property type="term" value="F:phenylacetate-CoA ligase activity"/>
    <property type="evidence" value="ECO:0007669"/>
    <property type="project" value="UniProtKB-EC"/>
</dbReference>
<evidence type="ECO:0000256" key="10">
    <source>
        <dbReference type="PIRNR" id="PIRNR006444"/>
    </source>
</evidence>
<dbReference type="STRING" id="1121416.SAMN02745220_04241"/>
<evidence type="ECO:0000256" key="8">
    <source>
        <dbReference type="ARBA" id="ARBA00068695"/>
    </source>
</evidence>
<evidence type="ECO:0000259" key="11">
    <source>
        <dbReference type="Pfam" id="PF00501"/>
    </source>
</evidence>
<comment type="subunit">
    <text evidence="1">Monomer.</text>
</comment>
<dbReference type="InterPro" id="IPR051414">
    <property type="entry name" value="Adenylate-forming_Reductase"/>
</dbReference>
<dbReference type="InterPro" id="IPR045851">
    <property type="entry name" value="AMP-bd_C_sf"/>
</dbReference>
<evidence type="ECO:0000256" key="5">
    <source>
        <dbReference type="ARBA" id="ARBA00060591"/>
    </source>
</evidence>
<dbReference type="RefSeq" id="WP_073615658.1">
    <property type="nucleotide sequence ID" value="NZ_FRFE01000029.1"/>
</dbReference>
<comment type="pathway">
    <text evidence="5 10">Aromatic compound metabolism; phenylacetate degradation.</text>
</comment>
<evidence type="ECO:0000256" key="6">
    <source>
        <dbReference type="ARBA" id="ARBA00061566"/>
    </source>
</evidence>
<gene>
    <name evidence="13" type="ORF">SAMN02745220_04241</name>
</gene>
<feature type="domain" description="AMP-dependent ligase C-terminal" evidence="12">
    <location>
        <begin position="338"/>
        <end position="434"/>
    </location>
</feature>
<evidence type="ECO:0000313" key="13">
    <source>
        <dbReference type="EMBL" id="SHO51833.1"/>
    </source>
</evidence>
<dbReference type="PANTHER" id="PTHR43439:SF1">
    <property type="entry name" value="PHENYLACETATE-COENZYME A LIGASE"/>
    <property type="match status" value="1"/>
</dbReference>
<evidence type="ECO:0000256" key="9">
    <source>
        <dbReference type="ARBA" id="ARBA00075111"/>
    </source>
</evidence>
<dbReference type="Pfam" id="PF14535">
    <property type="entry name" value="AMP-binding_C_2"/>
    <property type="match status" value="1"/>
</dbReference>
<feature type="domain" description="AMP-dependent synthetase/ligase" evidence="11">
    <location>
        <begin position="84"/>
        <end position="288"/>
    </location>
</feature>
<dbReference type="CDD" id="cd05913">
    <property type="entry name" value="PaaK"/>
    <property type="match status" value="1"/>
</dbReference>
<keyword evidence="2 10" id="KW-0436">Ligase</keyword>
<evidence type="ECO:0000259" key="12">
    <source>
        <dbReference type="Pfam" id="PF14535"/>
    </source>
</evidence>
<reference evidence="13 14" key="1">
    <citation type="submission" date="2016-12" db="EMBL/GenBank/DDBJ databases">
        <authorList>
            <person name="Song W.-J."/>
            <person name="Kurnit D.M."/>
        </authorList>
    </citation>
    <scope>NUCLEOTIDE SEQUENCE [LARGE SCALE GENOMIC DNA]</scope>
    <source>
        <strain evidence="13 14">DSM 18488</strain>
    </source>
</reference>
<dbReference type="Pfam" id="PF00501">
    <property type="entry name" value="AMP-binding"/>
    <property type="match status" value="1"/>
</dbReference>
<dbReference type="FunFam" id="3.40.50.12780:FF:000016">
    <property type="entry name" value="Phenylacetate-coenzyme A ligase"/>
    <property type="match status" value="1"/>
</dbReference>
<comment type="catalytic activity">
    <reaction evidence="4">
        <text>2-phenylacetate + ATP + CoA = phenylacetyl-CoA + AMP + diphosphate</text>
        <dbReference type="Rhea" id="RHEA:20956"/>
        <dbReference type="ChEBI" id="CHEBI:18401"/>
        <dbReference type="ChEBI" id="CHEBI:30616"/>
        <dbReference type="ChEBI" id="CHEBI:33019"/>
        <dbReference type="ChEBI" id="CHEBI:57287"/>
        <dbReference type="ChEBI" id="CHEBI:57390"/>
        <dbReference type="ChEBI" id="CHEBI:456215"/>
        <dbReference type="EC" id="6.2.1.30"/>
    </reaction>
    <physiologicalReaction direction="left-to-right" evidence="4">
        <dbReference type="Rhea" id="RHEA:20957"/>
    </physiologicalReaction>
</comment>
<name>A0A1M7YGV6_9BACT</name>
<dbReference type="GO" id="GO:0010124">
    <property type="term" value="P:phenylacetate catabolic process"/>
    <property type="evidence" value="ECO:0007669"/>
    <property type="project" value="UniProtKB-UniRule"/>
</dbReference>
<dbReference type="AlphaFoldDB" id="A0A1M7YGV6"/>
<keyword evidence="3 10" id="KW-0547">Nucleotide-binding</keyword>
<dbReference type="Gene3D" id="3.30.300.30">
    <property type="match status" value="1"/>
</dbReference>
<dbReference type="Gene3D" id="3.40.50.12780">
    <property type="entry name" value="N-terminal domain of ligase-like"/>
    <property type="match status" value="1"/>
</dbReference>
<organism evidence="13 14">
    <name type="scientific">Desulfopila aestuarii DSM 18488</name>
    <dbReference type="NCBI Taxonomy" id="1121416"/>
    <lineage>
        <taxon>Bacteria</taxon>
        <taxon>Pseudomonadati</taxon>
        <taxon>Thermodesulfobacteriota</taxon>
        <taxon>Desulfobulbia</taxon>
        <taxon>Desulfobulbales</taxon>
        <taxon>Desulfocapsaceae</taxon>
        <taxon>Desulfopila</taxon>
    </lineage>
</organism>
<evidence type="ECO:0000256" key="7">
    <source>
        <dbReference type="ARBA" id="ARBA00066629"/>
    </source>
</evidence>
<keyword evidence="14" id="KW-1185">Reference proteome</keyword>
<dbReference type="PIRSF" id="PIRSF006444">
    <property type="entry name" value="PaaK"/>
    <property type="match status" value="1"/>
</dbReference>
<dbReference type="GO" id="GO:0000166">
    <property type="term" value="F:nucleotide binding"/>
    <property type="evidence" value="ECO:0007669"/>
    <property type="project" value="UniProtKB-KW"/>
</dbReference>
<proteinExistence type="inferred from homology"/>
<dbReference type="OrthoDB" id="580775at2"/>
<dbReference type="InterPro" id="IPR028154">
    <property type="entry name" value="AMP-dep_Lig_C"/>
</dbReference>
<sequence>MTTRYWEEEIETLPRVGLESIQLLRLKRLVARVYEKVKPYREKMDAAGVKPEDINSLADLQKLPFTYKDDLRDNYPFGLFTVPLDEVVRVHASSGTTGKSTVVGYTEADIKLWSSVMARALCCAGAHSGDIVHNAYGYGLFTGGLGAHYGAERLGATVIPVSGGNTKRQINIMRDFGSTVLMSTPSYALNLADAMGEMEVDPQSLSLRVGIFGAEPWSENMREEVERKLNLKAVDIYGLSEIIGPGVSMECVASSGGMHIFEDHFLPEIIDPQTGEVLPPGEKGELVFTTLTKEAFPLIRYRTKDISRLMYETCACGRTLVRMEKVTGRTDDMLIIRGVNVFPSQVEHVLMGIDGVEPHYQIVVEREGNLDTMQVQVEVSENIFSDEIRVLENLANKIKADIKDYLGVTCSVKLVEPKTIQRSEGKAQRVFDRRKM</sequence>
<evidence type="ECO:0000256" key="3">
    <source>
        <dbReference type="ARBA" id="ARBA00022741"/>
    </source>
</evidence>
<dbReference type="InterPro" id="IPR000873">
    <property type="entry name" value="AMP-dep_synth/lig_dom"/>
</dbReference>
<accession>A0A1M7YGV6</accession>
<dbReference type="UniPathway" id="UPA00930"/>
<evidence type="ECO:0000313" key="14">
    <source>
        <dbReference type="Proteomes" id="UP000184603"/>
    </source>
</evidence>
<protein>
    <recommendedName>
        <fullName evidence="8 10">Phenylacetate-coenzyme A ligase</fullName>
        <ecNumber evidence="7 10">6.2.1.30</ecNumber>
    </recommendedName>
    <alternativeName>
        <fullName evidence="9 10">Phenylacetyl-CoA ligase</fullName>
    </alternativeName>
</protein>
<evidence type="ECO:0000256" key="2">
    <source>
        <dbReference type="ARBA" id="ARBA00022598"/>
    </source>
</evidence>
<evidence type="ECO:0000256" key="4">
    <source>
        <dbReference type="ARBA" id="ARBA00050450"/>
    </source>
</evidence>